<dbReference type="EMBL" id="CP119313">
    <property type="protein sequence ID" value="WEK17963.1"/>
    <property type="molecule type" value="Genomic_DNA"/>
</dbReference>
<protein>
    <submittedName>
        <fullName evidence="1">Abortive infection system antitoxin AbiGi family protein</fullName>
    </submittedName>
</protein>
<dbReference type="AlphaFoldDB" id="A0AAJ5W3R0"/>
<accession>A0AAJ5W3R0</accession>
<dbReference type="InterPro" id="IPR021223">
    <property type="entry name" value="AbiGi"/>
</dbReference>
<reference evidence="1" key="1">
    <citation type="submission" date="2023-03" db="EMBL/GenBank/DDBJ databases">
        <title>Andean soil-derived lignocellulolytic bacterial consortium as a source of novel taxa and putative plastic-active enzymes.</title>
        <authorList>
            <person name="Diaz-Garcia L."/>
            <person name="Chuvochina M."/>
            <person name="Feuerriegel G."/>
            <person name="Bunk B."/>
            <person name="Sproer C."/>
            <person name="Streit W.R."/>
            <person name="Rodriguez L.M."/>
            <person name="Overmann J."/>
            <person name="Jimenez D.J."/>
        </authorList>
    </citation>
    <scope>NUCLEOTIDE SEQUENCE</scope>
    <source>
        <strain evidence="1">MAG 3858</strain>
    </source>
</reference>
<organism evidence="1 2">
    <name type="scientific">Candidatus Pedobacter colombiensis</name>
    <dbReference type="NCBI Taxonomy" id="3121371"/>
    <lineage>
        <taxon>Bacteria</taxon>
        <taxon>Pseudomonadati</taxon>
        <taxon>Bacteroidota</taxon>
        <taxon>Sphingobacteriia</taxon>
        <taxon>Sphingobacteriales</taxon>
        <taxon>Sphingobacteriaceae</taxon>
        <taxon>Pedobacter</taxon>
    </lineage>
</organism>
<evidence type="ECO:0000313" key="1">
    <source>
        <dbReference type="EMBL" id="WEK17963.1"/>
    </source>
</evidence>
<name>A0AAJ5W3R0_9SPHI</name>
<evidence type="ECO:0000313" key="2">
    <source>
        <dbReference type="Proteomes" id="UP001214530"/>
    </source>
</evidence>
<gene>
    <name evidence="1" type="ORF">P0Y49_14270</name>
</gene>
<dbReference type="Pfam" id="PF10899">
    <property type="entry name" value="AbiGi"/>
    <property type="match status" value="1"/>
</dbReference>
<sequence>MQRSYDSLFHFTTNIDVLISILKKKFKGSYCREEFRYGDQTIEQFVPKISFCDIPEGTLDIYKNYGGYAIGLSKEWAKSKGLNPVLYVESHSLLAKSLIDAYNGNRRALDFLGATAEAIWASWRRSEDDVLKSPIKIDLQQAEESYQHVKDTLMAVNYNQYSLCYIKPYEADLERQEGLIENYRFYDEREWCFVPDFKIFLEKYNIVRPQYLEWRGNGNSKPLLDELMLDFEYDDVSELLVASVEDLEDLSDMIDTLPDEYFKETLGKSRLKSKIRISD</sequence>
<dbReference type="Proteomes" id="UP001214530">
    <property type="component" value="Chromosome"/>
</dbReference>
<proteinExistence type="predicted"/>